<organism evidence="2 3">
    <name type="scientific">Lactococcus nasutitermitis</name>
    <dbReference type="NCBI Taxonomy" id="1652957"/>
    <lineage>
        <taxon>Bacteria</taxon>
        <taxon>Bacillati</taxon>
        <taxon>Bacillota</taxon>
        <taxon>Bacilli</taxon>
        <taxon>Lactobacillales</taxon>
        <taxon>Streptococcaceae</taxon>
        <taxon>Lactococcus</taxon>
    </lineage>
</organism>
<feature type="transmembrane region" description="Helical" evidence="1">
    <location>
        <begin position="141"/>
        <end position="158"/>
    </location>
</feature>
<gene>
    <name evidence="2" type="ORF">ACFO26_02695</name>
</gene>
<feature type="transmembrane region" description="Helical" evidence="1">
    <location>
        <begin position="12"/>
        <end position="29"/>
    </location>
</feature>
<keyword evidence="1" id="KW-1133">Transmembrane helix</keyword>
<evidence type="ECO:0000313" key="2">
    <source>
        <dbReference type="EMBL" id="MFC4651803.1"/>
    </source>
</evidence>
<feature type="transmembrane region" description="Helical" evidence="1">
    <location>
        <begin position="35"/>
        <end position="57"/>
    </location>
</feature>
<keyword evidence="1" id="KW-0472">Membrane</keyword>
<evidence type="ECO:0000256" key="1">
    <source>
        <dbReference type="SAM" id="Phobius"/>
    </source>
</evidence>
<keyword evidence="1" id="KW-0812">Transmembrane</keyword>
<feature type="transmembrane region" description="Helical" evidence="1">
    <location>
        <begin position="64"/>
        <end position="86"/>
    </location>
</feature>
<protein>
    <submittedName>
        <fullName evidence="2">ECF transporter S component</fullName>
    </submittedName>
</protein>
<proteinExistence type="predicted"/>
<name>A0ABV9JCT9_9LACT</name>
<sequence length="165" mass="18227">MKKVIIQRLARLAILTALCCVLRIWMAALPNIKPITALFFVFALYFGLADSLVIMALTMTVTGILLGFSPIILGQIIVYGLIILLFKFLTELSKNNLILSIFSGLLALLYGALIDIFSGILFGFGTGGFIGYWLAGLPFDLAHAVSTFLFFPLIIFIFKRIKTLK</sequence>
<keyword evidence="3" id="KW-1185">Reference proteome</keyword>
<dbReference type="EMBL" id="JBHSGD010000004">
    <property type="protein sequence ID" value="MFC4651803.1"/>
    <property type="molecule type" value="Genomic_DNA"/>
</dbReference>
<comment type="caution">
    <text evidence="2">The sequence shown here is derived from an EMBL/GenBank/DDBJ whole genome shotgun (WGS) entry which is preliminary data.</text>
</comment>
<dbReference type="Proteomes" id="UP001595987">
    <property type="component" value="Unassembled WGS sequence"/>
</dbReference>
<reference evidence="3" key="1">
    <citation type="journal article" date="2019" name="Int. J. Syst. Evol. Microbiol.">
        <title>The Global Catalogue of Microorganisms (GCM) 10K type strain sequencing project: providing services to taxonomists for standard genome sequencing and annotation.</title>
        <authorList>
            <consortium name="The Broad Institute Genomics Platform"/>
            <consortium name="The Broad Institute Genome Sequencing Center for Infectious Disease"/>
            <person name="Wu L."/>
            <person name="Ma J."/>
        </authorList>
    </citation>
    <scope>NUCLEOTIDE SEQUENCE [LARGE SCALE GENOMIC DNA]</scope>
    <source>
        <strain evidence="3">CCUG 63287</strain>
    </source>
</reference>
<accession>A0ABV9JCT9</accession>
<dbReference type="RefSeq" id="WP_213533967.1">
    <property type="nucleotide sequence ID" value="NZ_BOVQ01000002.1"/>
</dbReference>
<evidence type="ECO:0000313" key="3">
    <source>
        <dbReference type="Proteomes" id="UP001595987"/>
    </source>
</evidence>
<dbReference type="Gene3D" id="1.10.1760.20">
    <property type="match status" value="1"/>
</dbReference>